<dbReference type="InterPro" id="IPR000073">
    <property type="entry name" value="AB_hydrolase_1"/>
</dbReference>
<dbReference type="EMBL" id="FOFS01000003">
    <property type="protein sequence ID" value="SEQ05560.1"/>
    <property type="molecule type" value="Genomic_DNA"/>
</dbReference>
<evidence type="ECO:0000259" key="3">
    <source>
        <dbReference type="Pfam" id="PF00561"/>
    </source>
</evidence>
<dbReference type="PRINTS" id="PR00793">
    <property type="entry name" value="PROAMNOPTASE"/>
</dbReference>
<dbReference type="AlphaFoldDB" id="A0A1H9CWG6"/>
<accession>A0A1H9CWG6</accession>
<dbReference type="GO" id="GO:0006508">
    <property type="term" value="P:proteolysis"/>
    <property type="evidence" value="ECO:0007669"/>
    <property type="project" value="InterPro"/>
</dbReference>
<dbReference type="InterPro" id="IPR002410">
    <property type="entry name" value="Peptidase_S33"/>
</dbReference>
<dbReference type="Pfam" id="PF00561">
    <property type="entry name" value="Abhydrolase_1"/>
    <property type="match status" value="1"/>
</dbReference>
<dbReference type="RefSeq" id="WP_093282962.1">
    <property type="nucleotide sequence ID" value="NZ_FOFS01000003.1"/>
</dbReference>
<dbReference type="PANTHER" id="PTHR43798">
    <property type="entry name" value="MONOACYLGLYCEROL LIPASE"/>
    <property type="match status" value="1"/>
</dbReference>
<comment type="similarity">
    <text evidence="1">Belongs to the peptidase S33 family.</text>
</comment>
<evidence type="ECO:0000313" key="4">
    <source>
        <dbReference type="EMBL" id="SEQ05560.1"/>
    </source>
</evidence>
<reference evidence="4 5" key="1">
    <citation type="submission" date="2016-10" db="EMBL/GenBank/DDBJ databases">
        <authorList>
            <person name="de Groot N.N."/>
        </authorList>
    </citation>
    <scope>NUCLEOTIDE SEQUENCE [LARGE SCALE GENOMIC DNA]</scope>
    <source>
        <strain evidence="4 5">DSM 25927</strain>
    </source>
</reference>
<dbReference type="SUPFAM" id="SSF53474">
    <property type="entry name" value="alpha/beta-Hydrolases"/>
    <property type="match status" value="1"/>
</dbReference>
<name>A0A1H9CWG6_9GAMM</name>
<protein>
    <submittedName>
        <fullName evidence="4">Pimeloyl-ACP methyl ester carboxylesterase</fullName>
    </submittedName>
</protein>
<dbReference type="GO" id="GO:0008233">
    <property type="term" value="F:peptidase activity"/>
    <property type="evidence" value="ECO:0007669"/>
    <property type="project" value="InterPro"/>
</dbReference>
<evidence type="ECO:0000313" key="5">
    <source>
        <dbReference type="Proteomes" id="UP000199233"/>
    </source>
</evidence>
<keyword evidence="5" id="KW-1185">Reference proteome</keyword>
<dbReference type="Gene3D" id="3.40.50.1820">
    <property type="entry name" value="alpha/beta hydrolase"/>
    <property type="match status" value="1"/>
</dbReference>
<dbReference type="PRINTS" id="PR00111">
    <property type="entry name" value="ABHYDROLASE"/>
</dbReference>
<proteinExistence type="inferred from homology"/>
<dbReference type="InterPro" id="IPR050266">
    <property type="entry name" value="AB_hydrolase_sf"/>
</dbReference>
<feature type="domain" description="AB hydrolase-1" evidence="3">
    <location>
        <begin position="22"/>
        <end position="162"/>
    </location>
</feature>
<dbReference type="Proteomes" id="UP000199233">
    <property type="component" value="Unassembled WGS sequence"/>
</dbReference>
<dbReference type="InterPro" id="IPR029058">
    <property type="entry name" value="AB_hydrolase_fold"/>
</dbReference>
<dbReference type="GO" id="GO:0016020">
    <property type="term" value="C:membrane"/>
    <property type="evidence" value="ECO:0007669"/>
    <property type="project" value="TreeGrafter"/>
</dbReference>
<dbReference type="PANTHER" id="PTHR43798:SF33">
    <property type="entry name" value="HYDROLASE, PUTATIVE (AFU_ORTHOLOGUE AFUA_2G14860)-RELATED"/>
    <property type="match status" value="1"/>
</dbReference>
<sequence>MLMTSVPGAQLATMTLGHTRNPPLVMLHGLVLGNMASWFSSIASPLADEHYVVLYDQRGHGSSTPAARGYDLDSQADDLQAVIEGLQLPRVPDLVGHSMGALIALRYALRHPARVRRLVLVDAPMPASQHVAPSLGNASPEALKAYLDSQLLGLSGRRRERQRQRLEALLGSSLVQDVQQMGPEDDAQLAQLKIPVLLVYGRHSPCLSAGEHLRAVLPNVQSVLLDCGHYITEEAPQALLAALREFLDES</sequence>
<evidence type="ECO:0000256" key="1">
    <source>
        <dbReference type="ARBA" id="ARBA00010088"/>
    </source>
</evidence>
<dbReference type="OrthoDB" id="9793083at2"/>
<organism evidence="4 5">
    <name type="scientific">Solimonas aquatica</name>
    <dbReference type="NCBI Taxonomy" id="489703"/>
    <lineage>
        <taxon>Bacteria</taxon>
        <taxon>Pseudomonadati</taxon>
        <taxon>Pseudomonadota</taxon>
        <taxon>Gammaproteobacteria</taxon>
        <taxon>Nevskiales</taxon>
        <taxon>Nevskiaceae</taxon>
        <taxon>Solimonas</taxon>
    </lineage>
</organism>
<dbReference type="STRING" id="489703.SAMN04488038_103209"/>
<gene>
    <name evidence="4" type="ORF">SAMN04488038_103209</name>
</gene>
<evidence type="ECO:0000256" key="2">
    <source>
        <dbReference type="ARBA" id="ARBA00022801"/>
    </source>
</evidence>
<keyword evidence="2" id="KW-0378">Hydrolase</keyword>